<name>A0ABN7VX86_GIGMA</name>
<organism evidence="1 2">
    <name type="scientific">Gigaspora margarita</name>
    <dbReference type="NCBI Taxonomy" id="4874"/>
    <lineage>
        <taxon>Eukaryota</taxon>
        <taxon>Fungi</taxon>
        <taxon>Fungi incertae sedis</taxon>
        <taxon>Mucoromycota</taxon>
        <taxon>Glomeromycotina</taxon>
        <taxon>Glomeromycetes</taxon>
        <taxon>Diversisporales</taxon>
        <taxon>Gigasporaceae</taxon>
        <taxon>Gigaspora</taxon>
    </lineage>
</organism>
<feature type="non-terminal residue" evidence="1">
    <location>
        <position position="101"/>
    </location>
</feature>
<accession>A0ABN7VX86</accession>
<evidence type="ECO:0000313" key="1">
    <source>
        <dbReference type="EMBL" id="CAG8804937.1"/>
    </source>
</evidence>
<proteinExistence type="predicted"/>
<reference evidence="1 2" key="1">
    <citation type="submission" date="2021-06" db="EMBL/GenBank/DDBJ databases">
        <authorList>
            <person name="Kallberg Y."/>
            <person name="Tangrot J."/>
            <person name="Rosling A."/>
        </authorList>
    </citation>
    <scope>NUCLEOTIDE SEQUENCE [LARGE SCALE GENOMIC DNA]</scope>
    <source>
        <strain evidence="1 2">120-4 pot B 10/14</strain>
    </source>
</reference>
<gene>
    <name evidence="1" type="ORF">GMARGA_LOCUS23969</name>
</gene>
<dbReference type="Proteomes" id="UP000789901">
    <property type="component" value="Unassembled WGS sequence"/>
</dbReference>
<feature type="non-terminal residue" evidence="1">
    <location>
        <position position="1"/>
    </location>
</feature>
<dbReference type="EMBL" id="CAJVQB010024790">
    <property type="protein sequence ID" value="CAG8804937.1"/>
    <property type="molecule type" value="Genomic_DNA"/>
</dbReference>
<keyword evidence="2" id="KW-1185">Reference proteome</keyword>
<evidence type="ECO:0000313" key="2">
    <source>
        <dbReference type="Proteomes" id="UP000789901"/>
    </source>
</evidence>
<comment type="caution">
    <text evidence="1">The sequence shown here is derived from an EMBL/GenBank/DDBJ whole genome shotgun (WGS) entry which is preliminary data.</text>
</comment>
<sequence length="101" mass="11065">GCNFKILNSNKNLCGPPTHRRPVCATRQIEAAEPEASQSEFDDETIETLVLTTEQSLDFLFATNFSISSNLLNINNTLVVETLVTIEVPVAIEVSVTKTPD</sequence>
<protein>
    <submittedName>
        <fullName evidence="1">23100_t:CDS:1</fullName>
    </submittedName>
</protein>